<feature type="domain" description="FecR N-terminal" evidence="2">
    <location>
        <begin position="11"/>
        <end position="48"/>
    </location>
</feature>
<dbReference type="eggNOG" id="COG3712">
    <property type="taxonomic scope" value="Bacteria"/>
</dbReference>
<evidence type="ECO:0000259" key="1">
    <source>
        <dbReference type="Pfam" id="PF04773"/>
    </source>
</evidence>
<gene>
    <name evidence="3" type="ordered locus">Caul_2382</name>
</gene>
<dbReference type="PIRSF" id="PIRSF018266">
    <property type="entry name" value="FecR"/>
    <property type="match status" value="1"/>
</dbReference>
<sequence>MDDAPDSVAAQAAAWLARLDTGVADEAEFERWRGADPRHAVAFAKVGALWSDLARAGRTLAEPAPVAAPTPAPSRRRLLEAAGIGAVAILGGGVATRAFARQRVVTGVGQRLDRKLADGAVMTLNTDTEVRWREGRDGVEVWLERGEVSLTTAGRPFLLRAAAETARLQPGGRYNARMRGPVTDVTVLSGQAAASSVAAAAAHNLTLTASGALTRPTAAPELQTIEAWRRGEVVFEDEPLAAAVEEYNRYLTRKLMIVDPQLATVRVGGRFTSSDPADFLQALSASLGVTSRRAGDDVILTRAK</sequence>
<dbReference type="Pfam" id="PF04773">
    <property type="entry name" value="FecR"/>
    <property type="match status" value="1"/>
</dbReference>
<dbReference type="InterPro" id="IPR006311">
    <property type="entry name" value="TAT_signal"/>
</dbReference>
<dbReference type="KEGG" id="cak:Caul_2382"/>
<dbReference type="OrthoDB" id="7182898at2"/>
<dbReference type="InterPro" id="IPR012373">
    <property type="entry name" value="Ferrdict_sens_TM"/>
</dbReference>
<reference evidence="3" key="1">
    <citation type="submission" date="2008-01" db="EMBL/GenBank/DDBJ databases">
        <title>Complete sequence of chromosome of Caulobacter sp. K31.</title>
        <authorList>
            <consortium name="US DOE Joint Genome Institute"/>
            <person name="Copeland A."/>
            <person name="Lucas S."/>
            <person name="Lapidus A."/>
            <person name="Barry K."/>
            <person name="Glavina del Rio T."/>
            <person name="Dalin E."/>
            <person name="Tice H."/>
            <person name="Pitluck S."/>
            <person name="Bruce D."/>
            <person name="Goodwin L."/>
            <person name="Thompson L.S."/>
            <person name="Brettin T."/>
            <person name="Detter J.C."/>
            <person name="Han C."/>
            <person name="Schmutz J."/>
            <person name="Larimer F."/>
            <person name="Land M."/>
            <person name="Hauser L."/>
            <person name="Kyrpides N."/>
            <person name="Kim E."/>
            <person name="Stephens C."/>
            <person name="Richardson P."/>
        </authorList>
    </citation>
    <scope>NUCLEOTIDE SEQUENCE [LARGE SCALE GENOMIC DNA]</scope>
    <source>
        <strain evidence="3">K31</strain>
    </source>
</reference>
<dbReference type="Gene3D" id="2.60.120.1440">
    <property type="match status" value="1"/>
</dbReference>
<evidence type="ECO:0000313" key="3">
    <source>
        <dbReference type="EMBL" id="ABZ71509.1"/>
    </source>
</evidence>
<dbReference type="Gene3D" id="3.55.50.30">
    <property type="match status" value="1"/>
</dbReference>
<dbReference type="Pfam" id="PF16220">
    <property type="entry name" value="DUF4880"/>
    <property type="match status" value="1"/>
</dbReference>
<dbReference type="AlphaFoldDB" id="B0SVP1"/>
<proteinExistence type="predicted"/>
<dbReference type="GO" id="GO:0016989">
    <property type="term" value="F:sigma factor antagonist activity"/>
    <property type="evidence" value="ECO:0007669"/>
    <property type="project" value="TreeGrafter"/>
</dbReference>
<feature type="domain" description="FecR protein" evidence="1">
    <location>
        <begin position="103"/>
        <end position="192"/>
    </location>
</feature>
<dbReference type="PANTHER" id="PTHR30273:SF2">
    <property type="entry name" value="PROTEIN FECR"/>
    <property type="match status" value="1"/>
</dbReference>
<name>B0SVP1_CAUSK</name>
<accession>B0SVP1</accession>
<evidence type="ECO:0000259" key="2">
    <source>
        <dbReference type="Pfam" id="PF16220"/>
    </source>
</evidence>
<dbReference type="InterPro" id="IPR006860">
    <property type="entry name" value="FecR"/>
</dbReference>
<dbReference type="PROSITE" id="PS51318">
    <property type="entry name" value="TAT"/>
    <property type="match status" value="1"/>
</dbReference>
<dbReference type="STRING" id="366602.Caul_2382"/>
<protein>
    <submittedName>
        <fullName evidence="3">Regulatory protein PupR, putative</fullName>
    </submittedName>
</protein>
<dbReference type="PANTHER" id="PTHR30273">
    <property type="entry name" value="PERIPLASMIC SIGNAL SENSOR AND SIGMA FACTOR ACTIVATOR FECR-RELATED"/>
    <property type="match status" value="1"/>
</dbReference>
<dbReference type="InterPro" id="IPR032623">
    <property type="entry name" value="FecR_N"/>
</dbReference>
<organism evidence="3">
    <name type="scientific">Caulobacter sp. (strain K31)</name>
    <dbReference type="NCBI Taxonomy" id="366602"/>
    <lineage>
        <taxon>Bacteria</taxon>
        <taxon>Pseudomonadati</taxon>
        <taxon>Pseudomonadota</taxon>
        <taxon>Alphaproteobacteria</taxon>
        <taxon>Caulobacterales</taxon>
        <taxon>Caulobacteraceae</taxon>
        <taxon>Caulobacter</taxon>
    </lineage>
</organism>
<dbReference type="HOGENOM" id="CLU_050192_0_1_5"/>
<dbReference type="EMBL" id="CP000927">
    <property type="protein sequence ID" value="ABZ71509.1"/>
    <property type="molecule type" value="Genomic_DNA"/>
</dbReference>